<dbReference type="Gene3D" id="3.30.420.40">
    <property type="match status" value="2"/>
</dbReference>
<name>A0ABX8VPJ4_9MYCO</name>
<gene>
    <name evidence="2" type="ORF">K0O64_04475</name>
</gene>
<dbReference type="InterPro" id="IPR043129">
    <property type="entry name" value="ATPase_NBD"/>
</dbReference>
<evidence type="ECO:0000313" key="3">
    <source>
        <dbReference type="Proteomes" id="UP000825367"/>
    </source>
</evidence>
<evidence type="ECO:0000313" key="2">
    <source>
        <dbReference type="EMBL" id="QYL19725.1"/>
    </source>
</evidence>
<proteinExistence type="inferred from homology"/>
<keyword evidence="3" id="KW-1185">Reference proteome</keyword>
<organism evidence="2 3">
    <name type="scientific">Mycolicibacterium pallens</name>
    <dbReference type="NCBI Taxonomy" id="370524"/>
    <lineage>
        <taxon>Bacteria</taxon>
        <taxon>Bacillati</taxon>
        <taxon>Actinomycetota</taxon>
        <taxon>Actinomycetes</taxon>
        <taxon>Mycobacteriales</taxon>
        <taxon>Mycobacteriaceae</taxon>
        <taxon>Mycolicibacterium</taxon>
    </lineage>
</organism>
<reference evidence="2 3" key="1">
    <citation type="submission" date="2021-07" db="EMBL/GenBank/DDBJ databases">
        <title>Whole genome sequencing of non-tuberculosis mycobacteria type-strains.</title>
        <authorList>
            <person name="Igarashi Y."/>
            <person name="Osugi A."/>
            <person name="Mitarai S."/>
        </authorList>
    </citation>
    <scope>NUCLEOTIDE SEQUENCE [LARGE SCALE GENOMIC DNA]</scope>
    <source>
        <strain evidence="2 3">JCM 16370</strain>
    </source>
</reference>
<dbReference type="Gene3D" id="1.10.10.10">
    <property type="entry name" value="Winged helix-like DNA-binding domain superfamily/Winged helix DNA-binding domain"/>
    <property type="match status" value="1"/>
</dbReference>
<sequence>MKPSESTKQSRQVARLLQRQRVVHLLRTSGPLARADLADRLGLPRPSITTLVADLIDDGTLVELESRIEGVNSRGRPRILLDCNPEARRVLGIRIDGIRARVILADATGNISDEGETPTGDRDPAAVIRSITRIAKKLMSGSTGKPASVVGVCIPGLVDDTTGLVIASHEVGWTNVELGKVLSRDLGIPVAVQDTTKAITLAETIAGAAREARSAVVIDHGGRLGVGLIIDGRPYAGSTGVAGAIGHVPVYGSTASCRCGRTGCMEADMSMYAMQAAAPQTIGKTYDEVDIDALRRENAGNEQSQNIIRDVIDRVAHTATMIEALLDPELVIVGGLITDFDELADALVARIDELRSPERQGRTTTVRSTIGRDAPIAVIVALQQLDPDIAGMLHTANA</sequence>
<dbReference type="InterPro" id="IPR000600">
    <property type="entry name" value="ROK"/>
</dbReference>
<dbReference type="PANTHER" id="PTHR18964:SF149">
    <property type="entry name" value="BIFUNCTIONAL UDP-N-ACETYLGLUCOSAMINE 2-EPIMERASE_N-ACETYLMANNOSAMINE KINASE"/>
    <property type="match status" value="1"/>
</dbReference>
<dbReference type="Proteomes" id="UP000825367">
    <property type="component" value="Chromosome"/>
</dbReference>
<evidence type="ECO:0000256" key="1">
    <source>
        <dbReference type="ARBA" id="ARBA00006479"/>
    </source>
</evidence>
<dbReference type="InterPro" id="IPR036388">
    <property type="entry name" value="WH-like_DNA-bd_sf"/>
</dbReference>
<dbReference type="SUPFAM" id="SSF46785">
    <property type="entry name" value="Winged helix' DNA-binding domain"/>
    <property type="match status" value="1"/>
</dbReference>
<comment type="similarity">
    <text evidence="1">Belongs to the ROK (NagC/XylR) family.</text>
</comment>
<dbReference type="PANTHER" id="PTHR18964">
    <property type="entry name" value="ROK (REPRESSOR, ORF, KINASE) FAMILY"/>
    <property type="match status" value="1"/>
</dbReference>
<dbReference type="SUPFAM" id="SSF53067">
    <property type="entry name" value="Actin-like ATPase domain"/>
    <property type="match status" value="1"/>
</dbReference>
<accession>A0ABX8VPJ4</accession>
<protein>
    <submittedName>
        <fullName evidence="2">ROK family transcriptional regulator</fullName>
    </submittedName>
</protein>
<dbReference type="InterPro" id="IPR036390">
    <property type="entry name" value="WH_DNA-bd_sf"/>
</dbReference>
<dbReference type="Pfam" id="PF00480">
    <property type="entry name" value="ROK"/>
    <property type="match status" value="1"/>
</dbReference>
<dbReference type="EMBL" id="CP080333">
    <property type="protein sequence ID" value="QYL19725.1"/>
    <property type="molecule type" value="Genomic_DNA"/>
</dbReference>